<dbReference type="InParanoid" id="A0A0D0BWE2"/>
<reference evidence="2 3" key="1">
    <citation type="submission" date="2014-04" db="EMBL/GenBank/DDBJ databases">
        <authorList>
            <consortium name="DOE Joint Genome Institute"/>
            <person name="Kuo A."/>
            <person name="Kohler A."/>
            <person name="Jargeat P."/>
            <person name="Nagy L.G."/>
            <person name="Floudas D."/>
            <person name="Copeland A."/>
            <person name="Barry K.W."/>
            <person name="Cichocki N."/>
            <person name="Veneault-Fourrey C."/>
            <person name="LaButti K."/>
            <person name="Lindquist E.A."/>
            <person name="Lipzen A."/>
            <person name="Lundell T."/>
            <person name="Morin E."/>
            <person name="Murat C."/>
            <person name="Sun H."/>
            <person name="Tunlid A."/>
            <person name="Henrissat B."/>
            <person name="Grigoriev I.V."/>
            <person name="Hibbett D.S."/>
            <person name="Martin F."/>
            <person name="Nordberg H.P."/>
            <person name="Cantor M.N."/>
            <person name="Hua S.X."/>
        </authorList>
    </citation>
    <scope>NUCLEOTIDE SEQUENCE [LARGE SCALE GENOMIC DNA]</scope>
    <source>
        <strain evidence="2 3">Ve08.2h10</strain>
    </source>
</reference>
<dbReference type="AlphaFoldDB" id="A0A0D0BWE2"/>
<reference evidence="3" key="2">
    <citation type="submission" date="2015-01" db="EMBL/GenBank/DDBJ databases">
        <title>Evolutionary Origins and Diversification of the Mycorrhizal Mutualists.</title>
        <authorList>
            <consortium name="DOE Joint Genome Institute"/>
            <consortium name="Mycorrhizal Genomics Consortium"/>
            <person name="Kohler A."/>
            <person name="Kuo A."/>
            <person name="Nagy L.G."/>
            <person name="Floudas D."/>
            <person name="Copeland A."/>
            <person name="Barry K.W."/>
            <person name="Cichocki N."/>
            <person name="Veneault-Fourrey C."/>
            <person name="LaButti K."/>
            <person name="Lindquist E.A."/>
            <person name="Lipzen A."/>
            <person name="Lundell T."/>
            <person name="Morin E."/>
            <person name="Murat C."/>
            <person name="Riley R."/>
            <person name="Ohm R."/>
            <person name="Sun H."/>
            <person name="Tunlid A."/>
            <person name="Henrissat B."/>
            <person name="Grigoriev I.V."/>
            <person name="Hibbett D.S."/>
            <person name="Martin F."/>
        </authorList>
    </citation>
    <scope>NUCLEOTIDE SEQUENCE [LARGE SCALE GENOMIC DNA]</scope>
    <source>
        <strain evidence="3">Ve08.2h10</strain>
    </source>
</reference>
<gene>
    <name evidence="2" type="ORF">PAXRUDRAFT_18815</name>
</gene>
<proteinExistence type="predicted"/>
<protein>
    <submittedName>
        <fullName evidence="2">Unplaced genomic scaffold scaffold_3139, whole genome shotgun sequence</fullName>
    </submittedName>
</protein>
<dbReference type="Proteomes" id="UP000054538">
    <property type="component" value="Unassembled WGS sequence"/>
</dbReference>
<sequence>MQGNHTLVHLPGGRTTTAKKAMRPKQMTKAQQAAENRDDIESEDEDPISDAAAGSTSSAHRMIAMPTPAPPSTPPRTLIPVPNPTQ</sequence>
<name>A0A0D0BWE2_9AGAM</name>
<evidence type="ECO:0000313" key="3">
    <source>
        <dbReference type="Proteomes" id="UP000054538"/>
    </source>
</evidence>
<feature type="compositionally biased region" description="Acidic residues" evidence="1">
    <location>
        <begin position="38"/>
        <end position="48"/>
    </location>
</feature>
<evidence type="ECO:0000313" key="2">
    <source>
        <dbReference type="EMBL" id="KIK75642.1"/>
    </source>
</evidence>
<evidence type="ECO:0000256" key="1">
    <source>
        <dbReference type="SAM" id="MobiDB-lite"/>
    </source>
</evidence>
<feature type="region of interest" description="Disordered" evidence="1">
    <location>
        <begin position="1"/>
        <end position="86"/>
    </location>
</feature>
<dbReference type="HOGENOM" id="CLU_2622736_0_0_1"/>
<dbReference type="EMBL" id="KN827961">
    <property type="protein sequence ID" value="KIK75642.1"/>
    <property type="molecule type" value="Genomic_DNA"/>
</dbReference>
<accession>A0A0D0BWE2</accession>
<organism evidence="2 3">
    <name type="scientific">Paxillus rubicundulus Ve08.2h10</name>
    <dbReference type="NCBI Taxonomy" id="930991"/>
    <lineage>
        <taxon>Eukaryota</taxon>
        <taxon>Fungi</taxon>
        <taxon>Dikarya</taxon>
        <taxon>Basidiomycota</taxon>
        <taxon>Agaricomycotina</taxon>
        <taxon>Agaricomycetes</taxon>
        <taxon>Agaricomycetidae</taxon>
        <taxon>Boletales</taxon>
        <taxon>Paxilineae</taxon>
        <taxon>Paxillaceae</taxon>
        <taxon>Paxillus</taxon>
    </lineage>
</organism>
<keyword evidence="3" id="KW-1185">Reference proteome</keyword>